<organism evidence="1">
    <name type="scientific">Rhizophora mucronata</name>
    <name type="common">Asiatic mangrove</name>
    <dbReference type="NCBI Taxonomy" id="61149"/>
    <lineage>
        <taxon>Eukaryota</taxon>
        <taxon>Viridiplantae</taxon>
        <taxon>Streptophyta</taxon>
        <taxon>Embryophyta</taxon>
        <taxon>Tracheophyta</taxon>
        <taxon>Spermatophyta</taxon>
        <taxon>Magnoliopsida</taxon>
        <taxon>eudicotyledons</taxon>
        <taxon>Gunneridae</taxon>
        <taxon>Pentapetalae</taxon>
        <taxon>rosids</taxon>
        <taxon>fabids</taxon>
        <taxon>Malpighiales</taxon>
        <taxon>Rhizophoraceae</taxon>
        <taxon>Rhizophora</taxon>
    </lineage>
</organism>
<sequence>MHCCISLTICQFPDSLAIYPFFTKRNDTTCNSYFGGRHKFFIQQEEKQSIPFTIKYRKKNLFLQTMA</sequence>
<evidence type="ECO:0000313" key="1">
    <source>
        <dbReference type="EMBL" id="MBW82784.1"/>
    </source>
</evidence>
<dbReference type="AlphaFoldDB" id="A0A2P2INJ0"/>
<name>A0A2P2INJ0_RHIMU</name>
<reference evidence="1" key="1">
    <citation type="submission" date="2018-02" db="EMBL/GenBank/DDBJ databases">
        <title>Rhizophora mucronata_Transcriptome.</title>
        <authorList>
            <person name="Meera S.P."/>
            <person name="Sreeshan A."/>
            <person name="Augustine A."/>
        </authorList>
    </citation>
    <scope>NUCLEOTIDE SEQUENCE</scope>
    <source>
        <tissue evidence="1">Leaf</tissue>
    </source>
</reference>
<protein>
    <submittedName>
        <fullName evidence="1">Uncharacterized protein</fullName>
    </submittedName>
</protein>
<proteinExistence type="predicted"/>
<accession>A0A2P2INJ0</accession>
<dbReference type="EMBL" id="GGEC01002301">
    <property type="protein sequence ID" value="MBW82784.1"/>
    <property type="molecule type" value="Transcribed_RNA"/>
</dbReference>